<dbReference type="InterPro" id="IPR041352">
    <property type="entry name" value="Mtd_N"/>
</dbReference>
<name>A0A8S5RBW9_9VIRU</name>
<reference evidence="2" key="1">
    <citation type="journal article" date="2021" name="Proc. Natl. Acad. Sci. U.S.A.">
        <title>A Catalog of Tens of Thousands of Viruses from Human Metagenomes Reveals Hidden Associations with Chronic Diseases.</title>
        <authorList>
            <person name="Tisza M.J."/>
            <person name="Buck C.B."/>
        </authorList>
    </citation>
    <scope>NUCLEOTIDE SEQUENCE</scope>
    <source>
        <strain evidence="2">CtmTa7</strain>
    </source>
</reference>
<dbReference type="EMBL" id="BK059091">
    <property type="protein sequence ID" value="DAE28642.1"/>
    <property type="molecule type" value="Genomic_DNA"/>
</dbReference>
<sequence length="501" mass="53403">MANNVLNVQIKQKTDTEANWKSVDPVLLLGEIAISSDKRAFKIGDGSTKWSKLYYNNANNASSCTGNSATATTLATARTIQTNLSSTSTASFDGSANITPGITGTLPIFNGGTGHTNAKDSANYFINSLDTASATPTDNDYYISQYAGGGTTTTTYHRRSMTALWDYIKNKISSVLGLTASDYNGKAATTTKLATARTISNSGDLTGSYSFDGSKDITVNSYIYNCTASVNNTNNYPYHRIAKTDVITNNFEDNTALFYVTQDYVGGGFGLIRVSIRTNSGSNVSTANAEWLIRKGLATDSIQVGLYNVNGATYADIFYKSDGTYAGFSVRALEGKRANIGRNKIVLVNSSEANNTTTSDAKTSTECYATIAAAGTAIHSQDYTNIVAGSDAGFVQSASLSDRAIKVKDSNNNKDISITYSKAAQTSTSWLASWNGYELGSISTSNILAGKASKDDKNQTISSTYIKNLSVNGQDITYTKGNDTTGKITMPSTGVKIVRWN</sequence>
<accession>A0A8S5RBW9</accession>
<dbReference type="SUPFAM" id="SSF69349">
    <property type="entry name" value="Phage fibre proteins"/>
    <property type="match status" value="1"/>
</dbReference>
<evidence type="ECO:0000313" key="2">
    <source>
        <dbReference type="EMBL" id="DAE28642.1"/>
    </source>
</evidence>
<dbReference type="Pfam" id="PF18454">
    <property type="entry name" value="Mtd_N"/>
    <property type="match status" value="1"/>
</dbReference>
<organism evidence="2">
    <name type="scientific">virus sp. ctmTa7</name>
    <dbReference type="NCBI Taxonomy" id="2828255"/>
    <lineage>
        <taxon>Viruses</taxon>
    </lineage>
</organism>
<evidence type="ECO:0000259" key="1">
    <source>
        <dbReference type="Pfam" id="PF18454"/>
    </source>
</evidence>
<proteinExistence type="predicted"/>
<feature type="domain" description="Major tropism determinant N-terminal" evidence="1">
    <location>
        <begin position="10"/>
        <end position="48"/>
    </location>
</feature>
<protein>
    <submittedName>
        <fullName evidence="2">Hyaluronidase</fullName>
    </submittedName>
</protein>